<proteinExistence type="inferred from homology"/>
<dbReference type="Pfam" id="PF00096">
    <property type="entry name" value="zf-C2H2"/>
    <property type="match status" value="2"/>
</dbReference>
<dbReference type="FunFam" id="3.30.160.60:FF:000207">
    <property type="entry name" value="zinc finger protein SNAI2"/>
    <property type="match status" value="1"/>
</dbReference>
<evidence type="ECO:0000256" key="4">
    <source>
        <dbReference type="ARBA" id="ARBA00022771"/>
    </source>
</evidence>
<keyword evidence="4 11" id="KW-0863">Zinc-finger</keyword>
<evidence type="ECO:0000313" key="14">
    <source>
        <dbReference type="EMBL" id="EFO17333.2"/>
    </source>
</evidence>
<dbReference type="PROSITE" id="PS50157">
    <property type="entry name" value="ZINC_FINGER_C2H2_2"/>
    <property type="match status" value="2"/>
</dbReference>
<keyword evidence="5" id="KW-0862">Zinc</keyword>
<dbReference type="InParanoid" id="A0A1S0TPN6"/>
<protein>
    <recommendedName>
        <fullName evidence="13">C2H2-type domain-containing protein</fullName>
    </recommendedName>
</protein>
<dbReference type="GO" id="GO:2000177">
    <property type="term" value="P:regulation of neural precursor cell proliferation"/>
    <property type="evidence" value="ECO:0007669"/>
    <property type="project" value="UniProtKB-ARBA"/>
</dbReference>
<keyword evidence="3" id="KW-0677">Repeat</keyword>
<dbReference type="AlphaFoldDB" id="A0A1S0TPN6"/>
<dbReference type="InterPro" id="IPR036236">
    <property type="entry name" value="Znf_C2H2_sf"/>
</dbReference>
<dbReference type="GO" id="GO:0010468">
    <property type="term" value="P:regulation of gene expression"/>
    <property type="evidence" value="ECO:0007669"/>
    <property type="project" value="TreeGrafter"/>
</dbReference>
<dbReference type="OMA" id="MIHMAWH"/>
<evidence type="ECO:0000256" key="9">
    <source>
        <dbReference type="ARBA" id="ARBA00023242"/>
    </source>
</evidence>
<dbReference type="PANTHER" id="PTHR16515:SF49">
    <property type="entry name" value="GASTRULA ZINC FINGER PROTEIN XLCGF49.1-LIKE-RELATED"/>
    <property type="match status" value="1"/>
</dbReference>
<keyword evidence="6" id="KW-0805">Transcription regulation</keyword>
<dbReference type="GO" id="GO:0008270">
    <property type="term" value="F:zinc ion binding"/>
    <property type="evidence" value="ECO:0007669"/>
    <property type="project" value="UniProtKB-KW"/>
</dbReference>
<dbReference type="EMBL" id="JH712399">
    <property type="protein sequence ID" value="EFO17333.2"/>
    <property type="molecule type" value="Genomic_DNA"/>
</dbReference>
<evidence type="ECO:0000256" key="6">
    <source>
        <dbReference type="ARBA" id="ARBA00023015"/>
    </source>
</evidence>
<feature type="region of interest" description="Disordered" evidence="12">
    <location>
        <begin position="24"/>
        <end position="72"/>
    </location>
</feature>
<dbReference type="SUPFAM" id="SSF57667">
    <property type="entry name" value="beta-beta-alpha zinc fingers"/>
    <property type="match status" value="1"/>
</dbReference>
<name>A0A1S0TPN6_LOALO</name>
<sequence>MAWHRQQAQLQSAACSSTSLISTTGSNASSSSNSRSITIRSNSKNSGTRRIKTTGSGSANIKSRNSTRSSHVNSCKCSSGEKPFQCPICTKAFADKSNLRAHVQTHSGIKPYVCQRCGKCFALKSYLSKHEESTCIRSIIKLRKNS</sequence>
<evidence type="ECO:0000256" key="12">
    <source>
        <dbReference type="SAM" id="MobiDB-lite"/>
    </source>
</evidence>
<keyword evidence="7" id="KW-0238">DNA-binding</keyword>
<dbReference type="Gene3D" id="3.30.160.60">
    <property type="entry name" value="Classic Zinc Finger"/>
    <property type="match status" value="2"/>
</dbReference>
<dbReference type="CTD" id="9948619"/>
<keyword evidence="2" id="KW-0479">Metal-binding</keyword>
<gene>
    <name evidence="14" type="ORF">LOAG_11163</name>
</gene>
<dbReference type="InterPro" id="IPR013087">
    <property type="entry name" value="Znf_C2H2_type"/>
</dbReference>
<feature type="domain" description="C2H2-type" evidence="13">
    <location>
        <begin position="84"/>
        <end position="111"/>
    </location>
</feature>
<reference evidence="14" key="1">
    <citation type="submission" date="2012-04" db="EMBL/GenBank/DDBJ databases">
        <title>The Genome Sequence of Loa loa.</title>
        <authorList>
            <consortium name="The Broad Institute Genome Sequencing Platform"/>
            <consortium name="Broad Institute Genome Sequencing Center for Infectious Disease"/>
            <person name="Nutman T.B."/>
            <person name="Fink D.L."/>
            <person name="Russ C."/>
            <person name="Young S."/>
            <person name="Zeng Q."/>
            <person name="Gargeya S."/>
            <person name="Alvarado L."/>
            <person name="Berlin A."/>
            <person name="Chapman S.B."/>
            <person name="Chen Z."/>
            <person name="Freedman E."/>
            <person name="Gellesch M."/>
            <person name="Goldberg J."/>
            <person name="Griggs A."/>
            <person name="Gujja S."/>
            <person name="Heilman E.R."/>
            <person name="Heiman D."/>
            <person name="Howarth C."/>
            <person name="Mehta T."/>
            <person name="Neiman D."/>
            <person name="Pearson M."/>
            <person name="Roberts A."/>
            <person name="Saif S."/>
            <person name="Shea T."/>
            <person name="Shenoy N."/>
            <person name="Sisk P."/>
            <person name="Stolte C."/>
            <person name="Sykes S."/>
            <person name="White J."/>
            <person name="Yandava C."/>
            <person name="Haas B."/>
            <person name="Henn M.R."/>
            <person name="Nusbaum C."/>
            <person name="Birren B."/>
        </authorList>
    </citation>
    <scope>NUCLEOTIDE SEQUENCE [LARGE SCALE GENOMIC DNA]</scope>
</reference>
<evidence type="ECO:0000256" key="3">
    <source>
        <dbReference type="ARBA" id="ARBA00022737"/>
    </source>
</evidence>
<dbReference type="PROSITE" id="PS00028">
    <property type="entry name" value="ZINC_FINGER_C2H2_1"/>
    <property type="match status" value="1"/>
</dbReference>
<dbReference type="GO" id="GO:0005634">
    <property type="term" value="C:nucleus"/>
    <property type="evidence" value="ECO:0007669"/>
    <property type="project" value="UniProtKB-SubCell"/>
</dbReference>
<comment type="similarity">
    <text evidence="10">Belongs to the snail C2H2-type zinc-finger protein family.</text>
</comment>
<dbReference type="RefSeq" id="XP_020301536.1">
    <property type="nucleotide sequence ID" value="XM_020448309.1"/>
</dbReference>
<evidence type="ECO:0000256" key="8">
    <source>
        <dbReference type="ARBA" id="ARBA00023163"/>
    </source>
</evidence>
<feature type="compositionally biased region" description="Polar residues" evidence="12">
    <location>
        <begin position="53"/>
        <end position="72"/>
    </location>
</feature>
<evidence type="ECO:0000259" key="13">
    <source>
        <dbReference type="PROSITE" id="PS50157"/>
    </source>
</evidence>
<comment type="subcellular location">
    <subcellularLocation>
        <location evidence="1">Nucleus</location>
    </subcellularLocation>
</comment>
<accession>A0A1S0TPN6</accession>
<evidence type="ECO:0000256" key="10">
    <source>
        <dbReference type="ARBA" id="ARBA00037948"/>
    </source>
</evidence>
<dbReference type="GO" id="GO:0055059">
    <property type="term" value="P:asymmetric neuroblast division"/>
    <property type="evidence" value="ECO:0007669"/>
    <property type="project" value="UniProtKB-ARBA"/>
</dbReference>
<feature type="compositionally biased region" description="Low complexity" evidence="12">
    <location>
        <begin position="24"/>
        <end position="46"/>
    </location>
</feature>
<dbReference type="PANTHER" id="PTHR16515">
    <property type="entry name" value="PR DOMAIN ZINC FINGER PROTEIN"/>
    <property type="match status" value="1"/>
</dbReference>
<dbReference type="GO" id="GO:0003677">
    <property type="term" value="F:DNA binding"/>
    <property type="evidence" value="ECO:0007669"/>
    <property type="project" value="UniProtKB-KW"/>
</dbReference>
<dbReference type="OrthoDB" id="5428132at2759"/>
<organism evidence="14">
    <name type="scientific">Loa loa</name>
    <name type="common">Eye worm</name>
    <name type="synonym">Filaria loa</name>
    <dbReference type="NCBI Taxonomy" id="7209"/>
    <lineage>
        <taxon>Eukaryota</taxon>
        <taxon>Metazoa</taxon>
        <taxon>Ecdysozoa</taxon>
        <taxon>Nematoda</taxon>
        <taxon>Chromadorea</taxon>
        <taxon>Rhabditida</taxon>
        <taxon>Spirurina</taxon>
        <taxon>Spiruromorpha</taxon>
        <taxon>Filarioidea</taxon>
        <taxon>Onchocercidae</taxon>
        <taxon>Loa</taxon>
    </lineage>
</organism>
<evidence type="ECO:0000256" key="7">
    <source>
        <dbReference type="ARBA" id="ARBA00023125"/>
    </source>
</evidence>
<evidence type="ECO:0000256" key="2">
    <source>
        <dbReference type="ARBA" id="ARBA00022723"/>
    </source>
</evidence>
<dbReference type="KEGG" id="loa:LOAG_11163"/>
<feature type="domain" description="C2H2-type" evidence="13">
    <location>
        <begin position="112"/>
        <end position="131"/>
    </location>
</feature>
<evidence type="ECO:0000256" key="5">
    <source>
        <dbReference type="ARBA" id="ARBA00022833"/>
    </source>
</evidence>
<keyword evidence="9" id="KW-0539">Nucleus</keyword>
<dbReference type="FunFam" id="3.30.160.60:FF:000450">
    <property type="entry name" value="PR domain zinc finger protein 14"/>
    <property type="match status" value="1"/>
</dbReference>
<keyword evidence="8" id="KW-0804">Transcription</keyword>
<dbReference type="SMART" id="SM00355">
    <property type="entry name" value="ZnF_C2H2"/>
    <property type="match status" value="2"/>
</dbReference>
<dbReference type="InterPro" id="IPR050331">
    <property type="entry name" value="Zinc_finger"/>
</dbReference>
<dbReference type="GeneID" id="9948619"/>
<evidence type="ECO:0000256" key="11">
    <source>
        <dbReference type="PROSITE-ProRule" id="PRU00042"/>
    </source>
</evidence>
<evidence type="ECO:0000256" key="1">
    <source>
        <dbReference type="ARBA" id="ARBA00004123"/>
    </source>
</evidence>